<evidence type="ECO:0000313" key="3">
    <source>
        <dbReference type="Proteomes" id="UP000295351"/>
    </source>
</evidence>
<dbReference type="RefSeq" id="WP_064332963.1">
    <property type="nucleotide sequence ID" value="NZ_BAABEI010000002.1"/>
</dbReference>
<organism evidence="2 3">
    <name type="scientific">Shinella granuli</name>
    <dbReference type="NCBI Taxonomy" id="323621"/>
    <lineage>
        <taxon>Bacteria</taxon>
        <taxon>Pseudomonadati</taxon>
        <taxon>Pseudomonadota</taxon>
        <taxon>Alphaproteobacteria</taxon>
        <taxon>Hyphomicrobiales</taxon>
        <taxon>Rhizobiaceae</taxon>
        <taxon>Shinella</taxon>
    </lineage>
</organism>
<keyword evidence="3" id="KW-1185">Reference proteome</keyword>
<gene>
    <name evidence="2" type="ORF">EV665_105118</name>
</gene>
<dbReference type="AlphaFoldDB" id="A0A4R2CXT3"/>
<evidence type="ECO:0000256" key="1">
    <source>
        <dbReference type="SAM" id="MobiDB-lite"/>
    </source>
</evidence>
<dbReference type="Proteomes" id="UP000295351">
    <property type="component" value="Unassembled WGS sequence"/>
</dbReference>
<feature type="region of interest" description="Disordered" evidence="1">
    <location>
        <begin position="1"/>
        <end position="28"/>
    </location>
</feature>
<evidence type="ECO:0000313" key="2">
    <source>
        <dbReference type="EMBL" id="TCN46031.1"/>
    </source>
</evidence>
<name>A0A4R2CXT3_SHIGR</name>
<sequence>MVAASEIREHMEVRAADGSHVGTVDHMEGDSRIKLTRSDSKDGQHHLIPLDWVDHVDAHVHLNKDAQEVESQWSTMN</sequence>
<dbReference type="Pfam" id="PF09939">
    <property type="entry name" value="DUF2171"/>
    <property type="match status" value="1"/>
</dbReference>
<dbReference type="EMBL" id="SLVX01000005">
    <property type="protein sequence ID" value="TCN46031.1"/>
    <property type="molecule type" value="Genomic_DNA"/>
</dbReference>
<comment type="caution">
    <text evidence="2">The sequence shown here is derived from an EMBL/GenBank/DDBJ whole genome shotgun (WGS) entry which is preliminary data.</text>
</comment>
<reference evidence="2 3" key="1">
    <citation type="submission" date="2019-03" db="EMBL/GenBank/DDBJ databases">
        <title>Genomic Encyclopedia of Type Strains, Phase IV (KMG-IV): sequencing the most valuable type-strain genomes for metagenomic binning, comparative biology and taxonomic classification.</title>
        <authorList>
            <person name="Goeker M."/>
        </authorList>
    </citation>
    <scope>NUCLEOTIDE SEQUENCE [LARGE SCALE GENOMIC DNA]</scope>
    <source>
        <strain evidence="2 3">DSM 18401</strain>
    </source>
</reference>
<dbReference type="InterPro" id="IPR018684">
    <property type="entry name" value="DUF2171"/>
</dbReference>
<proteinExistence type="predicted"/>
<evidence type="ECO:0008006" key="4">
    <source>
        <dbReference type="Google" id="ProtNLM"/>
    </source>
</evidence>
<accession>A0A4R2CXT3</accession>
<protein>
    <recommendedName>
        <fullName evidence="4">DUF2171 domain-containing protein</fullName>
    </recommendedName>
</protein>